<feature type="domain" description="AP-5 complex subunit beta-1 N-terminal" evidence="5">
    <location>
        <begin position="41"/>
        <end position="110"/>
    </location>
</feature>
<dbReference type="InterPro" id="IPR048978">
    <property type="entry name" value="AP5B1_N"/>
</dbReference>
<dbReference type="EMBL" id="JAGFMF010011432">
    <property type="protein sequence ID" value="KAG8522588.1"/>
    <property type="molecule type" value="Genomic_DNA"/>
</dbReference>
<keyword evidence="3" id="KW-0653">Protein transport</keyword>
<evidence type="ECO:0000256" key="3">
    <source>
        <dbReference type="ARBA" id="ARBA00022927"/>
    </source>
</evidence>
<proteinExistence type="predicted"/>
<dbReference type="InterPro" id="IPR048980">
    <property type="entry name" value="AP5B1_barrel"/>
</dbReference>
<keyword evidence="2" id="KW-0813">Transport</keyword>
<evidence type="ECO:0000256" key="2">
    <source>
        <dbReference type="ARBA" id="ARBA00022448"/>
    </source>
</evidence>
<feature type="domain" description="AP-5 complex subunit beta-1 beta-barrel" evidence="7">
    <location>
        <begin position="696"/>
        <end position="765"/>
    </location>
</feature>
<dbReference type="InterPro" id="IPR048981">
    <property type="entry name" value="AP5B1_C"/>
</dbReference>
<feature type="domain" description="AP5B1 C-terminal" evidence="8">
    <location>
        <begin position="787"/>
        <end position="879"/>
    </location>
</feature>
<evidence type="ECO:0000256" key="4">
    <source>
        <dbReference type="ARBA" id="ARBA00032431"/>
    </source>
</evidence>
<evidence type="ECO:0000259" key="5">
    <source>
        <dbReference type="Pfam" id="PF21587"/>
    </source>
</evidence>
<evidence type="ECO:0000259" key="6">
    <source>
        <dbReference type="Pfam" id="PF21588"/>
    </source>
</evidence>
<dbReference type="InterPro" id="IPR038741">
    <property type="entry name" value="AP5B1"/>
</dbReference>
<dbReference type="PANTHER" id="PTHR34033:SF1">
    <property type="entry name" value="AP-5 COMPLEX SUBUNIT BETA-1"/>
    <property type="match status" value="1"/>
</dbReference>
<accession>A0A8J6AKC6</accession>
<dbReference type="AlphaFoldDB" id="A0A8J6AKC6"/>
<protein>
    <recommendedName>
        <fullName evidence="1">AP-5 complex subunit beta-1</fullName>
    </recommendedName>
    <alternativeName>
        <fullName evidence="4">Adaptor-related protein complex 5 beta subunit</fullName>
    </alternativeName>
</protein>
<evidence type="ECO:0000259" key="7">
    <source>
        <dbReference type="Pfam" id="PF21589"/>
    </source>
</evidence>
<dbReference type="Pfam" id="PF21588">
    <property type="entry name" value="AP5B1_middle"/>
    <property type="match status" value="1"/>
</dbReference>
<organism evidence="9 10">
    <name type="scientific">Galemys pyrenaicus</name>
    <name type="common">Iberian desman</name>
    <name type="synonym">Pyrenean desman</name>
    <dbReference type="NCBI Taxonomy" id="202257"/>
    <lineage>
        <taxon>Eukaryota</taxon>
        <taxon>Metazoa</taxon>
        <taxon>Chordata</taxon>
        <taxon>Craniata</taxon>
        <taxon>Vertebrata</taxon>
        <taxon>Euteleostomi</taxon>
        <taxon>Mammalia</taxon>
        <taxon>Eutheria</taxon>
        <taxon>Laurasiatheria</taxon>
        <taxon>Eulipotyphla</taxon>
        <taxon>Talpidae</taxon>
        <taxon>Galemys</taxon>
    </lineage>
</organism>
<dbReference type="OrthoDB" id="646197at2759"/>
<feature type="domain" description="AP5B1 middle" evidence="6">
    <location>
        <begin position="268"/>
        <end position="633"/>
    </location>
</feature>
<dbReference type="Pfam" id="PF21590">
    <property type="entry name" value="AP5B1_C"/>
    <property type="match status" value="1"/>
</dbReference>
<gene>
    <name evidence="9" type="ORF">J0S82_014584</name>
</gene>
<dbReference type="GO" id="GO:0015031">
    <property type="term" value="P:protein transport"/>
    <property type="evidence" value="ECO:0007669"/>
    <property type="project" value="UniProtKB-KW"/>
</dbReference>
<dbReference type="InterPro" id="IPR048979">
    <property type="entry name" value="AP5B1_middle"/>
</dbReference>
<evidence type="ECO:0000313" key="9">
    <source>
        <dbReference type="EMBL" id="KAG8522588.1"/>
    </source>
</evidence>
<reference evidence="9" key="1">
    <citation type="journal article" date="2021" name="Evol. Appl.">
        <title>The genome of the Pyrenean desman and the effects of bottlenecks and inbreeding on the genomic landscape of an endangered species.</title>
        <authorList>
            <person name="Escoda L."/>
            <person name="Castresana J."/>
        </authorList>
    </citation>
    <scope>NUCLEOTIDE SEQUENCE</scope>
    <source>
        <strain evidence="9">IBE-C5619</strain>
    </source>
</reference>
<feature type="non-terminal residue" evidence="9">
    <location>
        <position position="1"/>
    </location>
</feature>
<dbReference type="GO" id="GO:0016197">
    <property type="term" value="P:endosomal transport"/>
    <property type="evidence" value="ECO:0007669"/>
    <property type="project" value="InterPro"/>
</dbReference>
<dbReference type="Pfam" id="PF21589">
    <property type="entry name" value="AP5B1_barrel"/>
    <property type="match status" value="1"/>
</dbReference>
<evidence type="ECO:0000256" key="1">
    <source>
        <dbReference type="ARBA" id="ARBA00018167"/>
    </source>
</evidence>
<name>A0A8J6AKC6_GALPY</name>
<sequence length="884" mass="94197">GPARRTMGARSREAWTPRLGAFRASPSAFMAGPEGEDLGRDLLSDLRSEKLSEHTKVSLLALSLEYPVHLWPDAPAAEAAATSLLDTLVLLPPRPSALRRPLLLAVTTVLVAGGALGPASGASRRLLPLLLGLACARDLGRGFGPASEQRPLQATACECLRELESCRPGLLGGCLGLLRRLLLEQEGPVQPLCLLLALALRNALVIRAKARAGLPDLLTASLPPAVGGPWNWTLAADSAGHLQPQAPNWPAAEEGECGLAALEPSPEEARELRAAVTQLLDASYLLTPVAQAQLLWLLGWALRGLRGQPPMLFKPQLVRLLGTAQLALLHSVLALKAAFGETLFTAQDEALLLRRLALAAQHPALPLPAHLFYLHCLLCFPENCPLGCTGEEAAPLLLGPQLCRGLLPSLLLDPMALLARLHLLCLLCTDDEDKEEKGQSQSPQRSLEELLAGLRQRAALDGGPRALATLCFQASYLVAHCLAGQPAVLTALTHGLAQLYLARPALAPHFVDLLDQVGPELGAPLRAALRQEVVSRPGRDEALRWHLYMLAKVADGNAQAATLGFLQAAAARCTDWGLQQALLQACRTLLRAGVGGGLVDLLQMLARQLDDPDGRDHARLYYILLAHLAGPKLGVALAPSLAAPALTSSLVTENQGFAAALMVQEAPAPIRLSVGPRKAEGPAPVLRLHVQALEPVYSLELRFTVEGQLCAPLGAIHVPHLCPDRPTHQLLLPLQPRRPAPMRLQVRALYTTPAGLTCHAHLPPLPVSFADLFLPFPPPPEGAGPGFFEELWDACLPGGAESRLWCPLGPLGLEALVSRHLEPFVLAAQPPTSYRIAIHLPPDSRLLLRLEAAQEGGVPVALRTNDWAVLPLVGDFLRGLAAAV</sequence>
<dbReference type="Pfam" id="PF21587">
    <property type="entry name" value="AP5B1_N"/>
    <property type="match status" value="1"/>
</dbReference>
<comment type="caution">
    <text evidence="9">The sequence shown here is derived from an EMBL/GenBank/DDBJ whole genome shotgun (WGS) entry which is preliminary data.</text>
</comment>
<evidence type="ECO:0000313" key="10">
    <source>
        <dbReference type="Proteomes" id="UP000700334"/>
    </source>
</evidence>
<dbReference type="GO" id="GO:0030119">
    <property type="term" value="C:AP-type membrane coat adaptor complex"/>
    <property type="evidence" value="ECO:0007669"/>
    <property type="project" value="TreeGrafter"/>
</dbReference>
<dbReference type="GO" id="GO:0005765">
    <property type="term" value="C:lysosomal membrane"/>
    <property type="evidence" value="ECO:0007669"/>
    <property type="project" value="TreeGrafter"/>
</dbReference>
<keyword evidence="10" id="KW-1185">Reference proteome</keyword>
<dbReference type="PANTHER" id="PTHR34033">
    <property type="entry name" value="AP-5 COMPLEX SUBUNIT BETA-1"/>
    <property type="match status" value="1"/>
</dbReference>
<dbReference type="Proteomes" id="UP000700334">
    <property type="component" value="Unassembled WGS sequence"/>
</dbReference>
<evidence type="ECO:0000259" key="8">
    <source>
        <dbReference type="Pfam" id="PF21590"/>
    </source>
</evidence>